<keyword evidence="2" id="KW-0812">Transmembrane</keyword>
<dbReference type="Proteomes" id="UP000092445">
    <property type="component" value="Unassembled WGS sequence"/>
</dbReference>
<sequence>METCGCVFPLILTVLISFFCPFNISFFSYIDYNVFDKTQSEEVDEVSARVWSDTSPVMQLQQAMAALSIGTVPRSSVNEGVNSSDVFPSGSYVDGITNEGASKVSPSPVEPSSASKSEANFFTRPGSVTSAGVQTLLVRKNVNDVSSVDGSSLSASNACLKNNNSKSLRGSTGVTSNGQQQVESRVAPGLELVVTSAGKSFFLLRFACNMTVALIECYIASTITDHNLAKISAFKLNSTRNEEREMDGFPSILSLNNTGSSDPPELYEMLGGAIDEEIYRVLNKTPNDKHRGHKLIYNIKTRTNRNRYSKCERSEQHCIHNSN</sequence>
<dbReference type="AlphaFoldDB" id="A0A1B0ABV1"/>
<evidence type="ECO:0000256" key="1">
    <source>
        <dbReference type="SAM" id="MobiDB-lite"/>
    </source>
</evidence>
<protein>
    <submittedName>
        <fullName evidence="3">Uncharacterized protein</fullName>
    </submittedName>
</protein>
<dbReference type="VEuPathDB" id="VectorBase:GPAI040552"/>
<evidence type="ECO:0000256" key="2">
    <source>
        <dbReference type="SAM" id="Phobius"/>
    </source>
</evidence>
<accession>A0A1B0ABV1</accession>
<dbReference type="EnsemblMetazoa" id="GPAI040552-RA">
    <property type="protein sequence ID" value="GPAI040552-PA"/>
    <property type="gene ID" value="GPAI040552"/>
</dbReference>
<proteinExistence type="predicted"/>
<feature type="transmembrane region" description="Helical" evidence="2">
    <location>
        <begin position="7"/>
        <end position="30"/>
    </location>
</feature>
<feature type="region of interest" description="Disordered" evidence="1">
    <location>
        <begin position="98"/>
        <end position="120"/>
    </location>
</feature>
<keyword evidence="4" id="KW-1185">Reference proteome</keyword>
<reference evidence="3" key="2">
    <citation type="submission" date="2020-05" db="UniProtKB">
        <authorList>
            <consortium name="EnsemblMetazoa"/>
        </authorList>
    </citation>
    <scope>IDENTIFICATION</scope>
    <source>
        <strain evidence="3">IAEA</strain>
    </source>
</reference>
<feature type="compositionally biased region" description="Low complexity" evidence="1">
    <location>
        <begin position="101"/>
        <end position="119"/>
    </location>
</feature>
<evidence type="ECO:0000313" key="4">
    <source>
        <dbReference type="Proteomes" id="UP000092445"/>
    </source>
</evidence>
<keyword evidence="2" id="KW-0472">Membrane</keyword>
<name>A0A1B0ABV1_GLOPL</name>
<reference evidence="4" key="1">
    <citation type="submission" date="2014-03" db="EMBL/GenBank/DDBJ databases">
        <authorList>
            <person name="Aksoy S."/>
            <person name="Warren W."/>
            <person name="Wilson R.K."/>
        </authorList>
    </citation>
    <scope>NUCLEOTIDE SEQUENCE [LARGE SCALE GENOMIC DNA]</scope>
    <source>
        <strain evidence="4">IAEA</strain>
    </source>
</reference>
<evidence type="ECO:0000313" key="3">
    <source>
        <dbReference type="EnsemblMetazoa" id="GPAI040552-PA"/>
    </source>
</evidence>
<keyword evidence="2" id="KW-1133">Transmembrane helix</keyword>
<organism evidence="3 4">
    <name type="scientific">Glossina pallidipes</name>
    <name type="common">Tsetse fly</name>
    <dbReference type="NCBI Taxonomy" id="7398"/>
    <lineage>
        <taxon>Eukaryota</taxon>
        <taxon>Metazoa</taxon>
        <taxon>Ecdysozoa</taxon>
        <taxon>Arthropoda</taxon>
        <taxon>Hexapoda</taxon>
        <taxon>Insecta</taxon>
        <taxon>Pterygota</taxon>
        <taxon>Neoptera</taxon>
        <taxon>Endopterygota</taxon>
        <taxon>Diptera</taxon>
        <taxon>Brachycera</taxon>
        <taxon>Muscomorpha</taxon>
        <taxon>Hippoboscoidea</taxon>
        <taxon>Glossinidae</taxon>
        <taxon>Glossina</taxon>
    </lineage>
</organism>